<evidence type="ECO:0000313" key="6">
    <source>
        <dbReference type="Proteomes" id="UP000661025"/>
    </source>
</evidence>
<dbReference type="GO" id="GO:0007155">
    <property type="term" value="P:cell adhesion"/>
    <property type="evidence" value="ECO:0007669"/>
    <property type="project" value="InterPro"/>
</dbReference>
<dbReference type="SMART" id="SM00191">
    <property type="entry name" value="Int_alpha"/>
    <property type="match status" value="4"/>
</dbReference>
<name>A0A927L5S8_9ACTN</name>
<dbReference type="GO" id="GO:0008305">
    <property type="term" value="C:integrin complex"/>
    <property type="evidence" value="ECO:0007669"/>
    <property type="project" value="InterPro"/>
</dbReference>
<keyword evidence="4" id="KW-0325">Glycoprotein</keyword>
<dbReference type="InterPro" id="IPR013519">
    <property type="entry name" value="Int_alpha_beta-p"/>
</dbReference>
<dbReference type="PROSITE" id="PS51470">
    <property type="entry name" value="FG_GAP"/>
    <property type="match status" value="2"/>
</dbReference>
<dbReference type="InterPro" id="IPR028994">
    <property type="entry name" value="Integrin_alpha_N"/>
</dbReference>
<evidence type="ECO:0000256" key="3">
    <source>
        <dbReference type="ARBA" id="ARBA00022801"/>
    </source>
</evidence>
<reference evidence="5" key="1">
    <citation type="submission" date="2020-09" db="EMBL/GenBank/DDBJ databases">
        <title>Streptomyces canutascabiei sp. nov., which causes potato common scab and is distributed across the world.</title>
        <authorList>
            <person name="Nguyen H.P."/>
            <person name="Weisberg A.J."/>
            <person name="Chang J.H."/>
            <person name="Clarke C.R."/>
        </authorList>
    </citation>
    <scope>NUCLEOTIDE SEQUENCE</scope>
    <source>
        <strain evidence="5">ID-01-6.2a</strain>
    </source>
</reference>
<dbReference type="Pfam" id="PF01839">
    <property type="entry name" value="FG-GAP"/>
    <property type="match status" value="4"/>
</dbReference>
<keyword evidence="2" id="KW-0677">Repeat</keyword>
<dbReference type="Proteomes" id="UP000661025">
    <property type="component" value="Unassembled WGS sequence"/>
</dbReference>
<accession>A0A927L5S8</accession>
<protein>
    <submittedName>
        <fullName evidence="5">VCBS repeat-containing protein</fullName>
    </submittedName>
</protein>
<dbReference type="SUPFAM" id="SSF69318">
    <property type="entry name" value="Integrin alpha N-terminal domain"/>
    <property type="match status" value="2"/>
</dbReference>
<dbReference type="AlphaFoldDB" id="A0A927L5S8"/>
<evidence type="ECO:0000256" key="1">
    <source>
        <dbReference type="ARBA" id="ARBA00022729"/>
    </source>
</evidence>
<dbReference type="InterPro" id="IPR000413">
    <property type="entry name" value="Integrin_alpha"/>
</dbReference>
<gene>
    <name evidence="5" type="ORF">IHE70_22590</name>
</gene>
<comment type="caution">
    <text evidence="5">The sequence shown here is derived from an EMBL/GenBank/DDBJ whole genome shotgun (WGS) entry which is preliminary data.</text>
</comment>
<dbReference type="EMBL" id="JACYXT010000009">
    <property type="protein sequence ID" value="MBD9725957.1"/>
    <property type="molecule type" value="Genomic_DNA"/>
</dbReference>
<dbReference type="PANTHER" id="PTHR23221">
    <property type="entry name" value="GLYCOSYLPHOSPHATIDYLINOSITOL PHOSPHOLIPASE D"/>
    <property type="match status" value="1"/>
</dbReference>
<sequence>MPEQTVGGKRLAGSVLVTFGSAKGLTSRKIHVTQNSTGVPGAAEAQDRFGSALSSGDLDGDGYADLVVSSDSESVGGQTARGMVTVLWGGARPFRSGTALAASPLSGRDDFLGNDVAVGDFFGDAAPDIAVADLSSVWLYEGGISRTATPAPVPAVVQGHDGIGIAQLAAGDFTGGGKDELAVTGPAATLVYAAGNASTPTVEDFYNRRTLIGGESVATGDLDGDGRDDLAIGRFLFRVGNGLKDPSAKAGYVMVHYGSAGAAGGLDRRRHVYHQGTPGIPGGNEAEDLFGASLSIGDVTGDGRAELAIGVPYESLPRAERGGDVLLLRGGSNGLTTAGAKRFSQNTPGIPGTAEHNDVFGSQLRLVDFNRDHKADLAVSAPYEDPYRNEGSGAVWQLHGTGSGLTVKGADVFGPKDYGIPRGSGLGIAFNR</sequence>
<organism evidence="5 6">
    <name type="scientific">Streptomyces caniscabiei</name>
    <dbReference type="NCBI Taxonomy" id="2746961"/>
    <lineage>
        <taxon>Bacteria</taxon>
        <taxon>Bacillati</taxon>
        <taxon>Actinomycetota</taxon>
        <taxon>Actinomycetes</taxon>
        <taxon>Kitasatosporales</taxon>
        <taxon>Streptomycetaceae</taxon>
        <taxon>Streptomyces</taxon>
    </lineage>
</organism>
<dbReference type="GO" id="GO:0016787">
    <property type="term" value="F:hydrolase activity"/>
    <property type="evidence" value="ECO:0007669"/>
    <property type="project" value="UniProtKB-KW"/>
</dbReference>
<dbReference type="PANTHER" id="PTHR23221:SF7">
    <property type="entry name" value="PHOSPHATIDYLINOSITOL-GLYCAN-SPECIFIC PHOSPHOLIPASE D"/>
    <property type="match status" value="1"/>
</dbReference>
<dbReference type="InterPro" id="IPR013517">
    <property type="entry name" value="FG-GAP"/>
</dbReference>
<evidence type="ECO:0000256" key="2">
    <source>
        <dbReference type="ARBA" id="ARBA00022737"/>
    </source>
</evidence>
<keyword evidence="3" id="KW-0378">Hydrolase</keyword>
<dbReference type="Gene3D" id="2.130.10.130">
    <property type="entry name" value="Integrin alpha, N-terminal"/>
    <property type="match status" value="3"/>
</dbReference>
<evidence type="ECO:0000256" key="4">
    <source>
        <dbReference type="ARBA" id="ARBA00023180"/>
    </source>
</evidence>
<proteinExistence type="predicted"/>
<keyword evidence="1" id="KW-0732">Signal</keyword>
<evidence type="ECO:0000313" key="5">
    <source>
        <dbReference type="EMBL" id="MBD9725957.1"/>
    </source>
</evidence>
<dbReference type="PRINTS" id="PR01185">
    <property type="entry name" value="INTEGRINA"/>
</dbReference>